<dbReference type="EMBL" id="JANAVB010042618">
    <property type="protein sequence ID" value="KAJ6793925.1"/>
    <property type="molecule type" value="Genomic_DNA"/>
</dbReference>
<dbReference type="Proteomes" id="UP001140949">
    <property type="component" value="Unassembled WGS sequence"/>
</dbReference>
<keyword evidence="2" id="KW-1185">Reference proteome</keyword>
<name>A0AAX6DQF3_IRIPA</name>
<gene>
    <name evidence="1" type="ORF">M6B38_233065</name>
</gene>
<reference evidence="1" key="1">
    <citation type="journal article" date="2023" name="GigaByte">
        <title>Genome assembly of the bearded iris, Iris pallida Lam.</title>
        <authorList>
            <person name="Bruccoleri R.E."/>
            <person name="Oakeley E.J."/>
            <person name="Faust A.M.E."/>
            <person name="Altorfer M."/>
            <person name="Dessus-Babus S."/>
            <person name="Burckhardt D."/>
            <person name="Oertli M."/>
            <person name="Naumann U."/>
            <person name="Petersen F."/>
            <person name="Wong J."/>
        </authorList>
    </citation>
    <scope>NUCLEOTIDE SEQUENCE</scope>
    <source>
        <strain evidence="1">GSM-AAB239-AS_SAM_17_03QT</strain>
    </source>
</reference>
<evidence type="ECO:0000313" key="1">
    <source>
        <dbReference type="EMBL" id="KAJ6793925.1"/>
    </source>
</evidence>
<accession>A0AAX6DQF3</accession>
<sequence length="125" mass="14117">MLTMARARQQGREGVPPALALHWSRKSRHDAGSELRRWSRPGAARRVVWRCGFRRLAACGRYGVGDPPSNVRSLGFGVSTNQRKMACGERRFAGQDWRIVRTDAQRVRWRTGEGVVAPDVTEMRG</sequence>
<reference evidence="1" key="2">
    <citation type="submission" date="2023-04" db="EMBL/GenBank/DDBJ databases">
        <authorList>
            <person name="Bruccoleri R.E."/>
            <person name="Oakeley E.J."/>
            <person name="Faust A.-M."/>
            <person name="Dessus-Babus S."/>
            <person name="Altorfer M."/>
            <person name="Burckhardt D."/>
            <person name="Oertli M."/>
            <person name="Naumann U."/>
            <person name="Petersen F."/>
            <person name="Wong J."/>
        </authorList>
    </citation>
    <scope>NUCLEOTIDE SEQUENCE</scope>
    <source>
        <strain evidence="1">GSM-AAB239-AS_SAM_17_03QT</strain>
        <tissue evidence="1">Leaf</tissue>
    </source>
</reference>
<comment type="caution">
    <text evidence="1">The sequence shown here is derived from an EMBL/GenBank/DDBJ whole genome shotgun (WGS) entry which is preliminary data.</text>
</comment>
<proteinExistence type="predicted"/>
<evidence type="ECO:0000313" key="2">
    <source>
        <dbReference type="Proteomes" id="UP001140949"/>
    </source>
</evidence>
<organism evidence="1 2">
    <name type="scientific">Iris pallida</name>
    <name type="common">Sweet iris</name>
    <dbReference type="NCBI Taxonomy" id="29817"/>
    <lineage>
        <taxon>Eukaryota</taxon>
        <taxon>Viridiplantae</taxon>
        <taxon>Streptophyta</taxon>
        <taxon>Embryophyta</taxon>
        <taxon>Tracheophyta</taxon>
        <taxon>Spermatophyta</taxon>
        <taxon>Magnoliopsida</taxon>
        <taxon>Liliopsida</taxon>
        <taxon>Asparagales</taxon>
        <taxon>Iridaceae</taxon>
        <taxon>Iridoideae</taxon>
        <taxon>Irideae</taxon>
        <taxon>Iris</taxon>
    </lineage>
</organism>
<dbReference type="AlphaFoldDB" id="A0AAX6DQF3"/>
<protein>
    <submittedName>
        <fullName evidence="1">Formin-like protein 16</fullName>
    </submittedName>
</protein>